<dbReference type="PROSITE" id="PS51779">
    <property type="entry name" value="POTRA"/>
    <property type="match status" value="3"/>
</dbReference>
<evidence type="ECO:0000256" key="8">
    <source>
        <dbReference type="HAMAP-Rule" id="MF_01430"/>
    </source>
</evidence>
<dbReference type="NCBIfam" id="TIGR03303">
    <property type="entry name" value="OM_YaeT"/>
    <property type="match status" value="1"/>
</dbReference>
<evidence type="ECO:0000256" key="4">
    <source>
        <dbReference type="ARBA" id="ARBA00022729"/>
    </source>
</evidence>
<organism evidence="12 13">
    <name type="scientific">Psychromarinibacter halotolerans</name>
    <dbReference type="NCBI Taxonomy" id="1775175"/>
    <lineage>
        <taxon>Bacteria</taxon>
        <taxon>Pseudomonadati</taxon>
        <taxon>Pseudomonadota</taxon>
        <taxon>Alphaproteobacteria</taxon>
        <taxon>Rhodobacterales</taxon>
        <taxon>Paracoccaceae</taxon>
        <taxon>Psychromarinibacter</taxon>
    </lineage>
</organism>
<evidence type="ECO:0000256" key="1">
    <source>
        <dbReference type="ARBA" id="ARBA00004370"/>
    </source>
</evidence>
<keyword evidence="5 8" id="KW-0677">Repeat</keyword>
<keyword evidence="10" id="KW-1133">Transmembrane helix</keyword>
<dbReference type="InterPro" id="IPR039910">
    <property type="entry name" value="D15-like"/>
</dbReference>
<feature type="domain" description="POTRA" evidence="11">
    <location>
        <begin position="46"/>
        <end position="113"/>
    </location>
</feature>
<dbReference type="Pfam" id="PF07244">
    <property type="entry name" value="POTRA"/>
    <property type="match status" value="4"/>
</dbReference>
<dbReference type="InterPro" id="IPR023707">
    <property type="entry name" value="OM_assembly_BamA"/>
</dbReference>
<evidence type="ECO:0000313" key="12">
    <source>
        <dbReference type="EMBL" id="MFC3143808.1"/>
    </source>
</evidence>
<evidence type="ECO:0000259" key="11">
    <source>
        <dbReference type="PROSITE" id="PS51779"/>
    </source>
</evidence>
<sequence>MKRAHLATRRNGQIANGGILRAFAAILLAFTVIFAVSVDEASAQSYRFGRIDVEGNTRIETGTILSYAGINPGDSVSAGQLNTAYQNILGSGLFESVAVEPRGGTLVISVQEYPTINRISIEGNQRLKDEILVPLIQSQPRRVYSPNVAAADAQVIVDAYQEAGRLAATVNPVIIKRSNNRVDLVFEVNEGRVIEVERISFVGNRDFSDRRLRRVLDSKQAGLFRTLVQRDTFIGDRIQFDRQVLTDFYRSRGYVDFQIMSVASEFSRERNAFFVTFTVQEGQKFSYGNISASSDLPEIDVAAYQSAIRLRPGQTYSPVDIDNTIARLERLAVQQDLDFIRVDPRVTRDDRNLLLNIDFALVRGPRIFVERIDIEGNATTLDRVIRRQFTAVEGDPFNPREIREAASRIEALGYFSSANVTPRAGSSPDQVIVDVDVEEQPTGSLGFGATYSTSSGFGLTFNFSERNFLGRGQTLGFDVAAGAGTGTYGFSFREPAFLGRNVAYFFNISYSTTDSANDTSYSTTVGNITTGFEFPLNEFARMGVNTFGRYTDLYSVPADSSDILQREATRGAEWTMGLGYDLTYRTLRTGLDPDSGVLLRWSQDFAGIAGDVSYVKSELLAVAETKVLNGEVTLRAIVEGGALNSLDGSSDSRIVDRFSLNGKMRGFEYYGLGPRDNAAGNEDALGGNYFAVAKFEAEFPLGLPEEYGIHGGVFVDVGSVWGLDDVNGTGLVDDAFSLRSVAGVSLFWDTPLGPLRFNYSKAIKKEDYDLEREFELTISTRF</sequence>
<evidence type="ECO:0000256" key="10">
    <source>
        <dbReference type="SAM" id="Phobius"/>
    </source>
</evidence>
<dbReference type="InterPro" id="IPR000184">
    <property type="entry name" value="Bac_surfAg_D15"/>
</dbReference>
<dbReference type="PANTHER" id="PTHR12815:SF23">
    <property type="entry name" value="OUTER MEMBRANE PROTEIN ASSEMBLY FACTOR BAMA"/>
    <property type="match status" value="1"/>
</dbReference>
<name>A0ABV7GQB6_9RHOB</name>
<dbReference type="Gene3D" id="3.10.20.310">
    <property type="entry name" value="membrane protein fhac"/>
    <property type="match status" value="4"/>
</dbReference>
<dbReference type="InterPro" id="IPR034746">
    <property type="entry name" value="POTRA"/>
</dbReference>
<dbReference type="Gene3D" id="2.40.160.50">
    <property type="entry name" value="membrane protein fhac: a member of the omp85/tpsb transporter family"/>
    <property type="match status" value="1"/>
</dbReference>
<dbReference type="InterPro" id="IPR010827">
    <property type="entry name" value="BamA/TamA_POTRA"/>
</dbReference>
<comment type="similarity">
    <text evidence="8">Belongs to the BamA family.</text>
</comment>
<dbReference type="EMBL" id="JBHRTB010000010">
    <property type="protein sequence ID" value="MFC3143808.1"/>
    <property type="molecule type" value="Genomic_DNA"/>
</dbReference>
<protein>
    <recommendedName>
        <fullName evidence="8 9">Outer membrane protein assembly factor BamA</fullName>
    </recommendedName>
</protein>
<proteinExistence type="inferred from homology"/>
<feature type="domain" description="POTRA" evidence="11">
    <location>
        <begin position="114"/>
        <end position="191"/>
    </location>
</feature>
<comment type="subcellular location">
    <subcellularLocation>
        <location evidence="8">Cell outer membrane</location>
    </subcellularLocation>
    <subcellularLocation>
        <location evidence="1">Membrane</location>
    </subcellularLocation>
</comment>
<keyword evidence="13" id="KW-1185">Reference proteome</keyword>
<evidence type="ECO:0000256" key="7">
    <source>
        <dbReference type="ARBA" id="ARBA00023237"/>
    </source>
</evidence>
<dbReference type="Pfam" id="PF01103">
    <property type="entry name" value="Omp85"/>
    <property type="match status" value="1"/>
</dbReference>
<comment type="caution">
    <text evidence="12">The sequence shown here is derived from an EMBL/GenBank/DDBJ whole genome shotgun (WGS) entry which is preliminary data.</text>
</comment>
<gene>
    <name evidence="8 12" type="primary">bamA</name>
    <name evidence="12" type="ORF">ACFOGP_13890</name>
</gene>
<keyword evidence="6 8" id="KW-0472">Membrane</keyword>
<keyword evidence="2 8" id="KW-1134">Transmembrane beta strand</keyword>
<keyword evidence="4 8" id="KW-0732">Signal</keyword>
<evidence type="ECO:0000256" key="5">
    <source>
        <dbReference type="ARBA" id="ARBA00022737"/>
    </source>
</evidence>
<keyword evidence="7 8" id="KW-0998">Cell outer membrane</keyword>
<dbReference type="PIRSF" id="PIRSF006076">
    <property type="entry name" value="OM_assembly_OMP85"/>
    <property type="match status" value="1"/>
</dbReference>
<dbReference type="RefSeq" id="WP_275631081.1">
    <property type="nucleotide sequence ID" value="NZ_JARGYD010000001.1"/>
</dbReference>
<accession>A0ABV7GQB6</accession>
<dbReference type="HAMAP" id="MF_01430">
    <property type="entry name" value="OM_assembly_BamA"/>
    <property type="match status" value="1"/>
</dbReference>
<evidence type="ECO:0000256" key="3">
    <source>
        <dbReference type="ARBA" id="ARBA00022692"/>
    </source>
</evidence>
<evidence type="ECO:0000313" key="13">
    <source>
        <dbReference type="Proteomes" id="UP001595632"/>
    </source>
</evidence>
<feature type="domain" description="POTRA" evidence="11">
    <location>
        <begin position="367"/>
        <end position="440"/>
    </location>
</feature>
<dbReference type="Proteomes" id="UP001595632">
    <property type="component" value="Unassembled WGS sequence"/>
</dbReference>
<evidence type="ECO:0000256" key="6">
    <source>
        <dbReference type="ARBA" id="ARBA00023136"/>
    </source>
</evidence>
<dbReference type="PANTHER" id="PTHR12815">
    <property type="entry name" value="SORTING AND ASSEMBLY MACHINERY SAMM50 PROTEIN FAMILY MEMBER"/>
    <property type="match status" value="1"/>
</dbReference>
<evidence type="ECO:0000256" key="2">
    <source>
        <dbReference type="ARBA" id="ARBA00022452"/>
    </source>
</evidence>
<feature type="transmembrane region" description="Helical" evidence="10">
    <location>
        <begin position="20"/>
        <end position="38"/>
    </location>
</feature>
<comment type="function">
    <text evidence="8">Part of the outer membrane protein assembly complex, which is involved in assembly and insertion of beta-barrel proteins into the outer membrane.</text>
</comment>
<reference evidence="13" key="1">
    <citation type="journal article" date="2019" name="Int. J. Syst. Evol. Microbiol.">
        <title>The Global Catalogue of Microorganisms (GCM) 10K type strain sequencing project: providing services to taxonomists for standard genome sequencing and annotation.</title>
        <authorList>
            <consortium name="The Broad Institute Genomics Platform"/>
            <consortium name="The Broad Institute Genome Sequencing Center for Infectious Disease"/>
            <person name="Wu L."/>
            <person name="Ma J."/>
        </authorList>
    </citation>
    <scope>NUCLEOTIDE SEQUENCE [LARGE SCALE GENOMIC DNA]</scope>
    <source>
        <strain evidence="13">KCTC 52366</strain>
    </source>
</reference>
<evidence type="ECO:0000256" key="9">
    <source>
        <dbReference type="NCBIfam" id="TIGR03303"/>
    </source>
</evidence>
<comment type="subunit">
    <text evidence="8">Part of the Bam complex.</text>
</comment>
<keyword evidence="3 8" id="KW-0812">Transmembrane</keyword>